<evidence type="ECO:0000256" key="1">
    <source>
        <dbReference type="PROSITE-ProRule" id="PRU00339"/>
    </source>
</evidence>
<keyword evidence="4" id="KW-1185">Reference proteome</keyword>
<evidence type="ECO:0008006" key="5">
    <source>
        <dbReference type="Google" id="ProtNLM"/>
    </source>
</evidence>
<dbReference type="PANTHER" id="PTHR33706:SF1">
    <property type="entry name" value="TPR REPEAT PROTEIN"/>
    <property type="match status" value="1"/>
</dbReference>
<dbReference type="Gene3D" id="1.25.40.10">
    <property type="entry name" value="Tetratricopeptide repeat domain"/>
    <property type="match status" value="1"/>
</dbReference>
<name>A0ABS7ESE7_9FLAO</name>
<dbReference type="SUPFAM" id="SSF48452">
    <property type="entry name" value="TPR-like"/>
    <property type="match status" value="1"/>
</dbReference>
<organism evidence="3 4">
    <name type="scientific">Flagellimonas abyssi</name>
    <dbReference type="NCBI Taxonomy" id="2864871"/>
    <lineage>
        <taxon>Bacteria</taxon>
        <taxon>Pseudomonadati</taxon>
        <taxon>Bacteroidota</taxon>
        <taxon>Flavobacteriia</taxon>
        <taxon>Flavobacteriales</taxon>
        <taxon>Flavobacteriaceae</taxon>
        <taxon>Flagellimonas</taxon>
    </lineage>
</organism>
<dbReference type="InterPro" id="IPR011652">
    <property type="entry name" value="MORN_2"/>
</dbReference>
<comment type="caution">
    <text evidence="3">The sequence shown here is derived from an EMBL/GenBank/DDBJ whole genome shotgun (WGS) entry which is preliminary data.</text>
</comment>
<proteinExistence type="predicted"/>
<dbReference type="PROSITE" id="PS50005">
    <property type="entry name" value="TPR"/>
    <property type="match status" value="1"/>
</dbReference>
<feature type="chain" id="PRO_5047213118" description="Tetratricopeptide repeat protein" evidence="2">
    <location>
        <begin position="20"/>
        <end position="1099"/>
    </location>
</feature>
<dbReference type="EMBL" id="JAHZSV010000015">
    <property type="protein sequence ID" value="MBW8200533.1"/>
    <property type="molecule type" value="Genomic_DNA"/>
</dbReference>
<accession>A0ABS7ESE7</accession>
<feature type="signal peptide" evidence="2">
    <location>
        <begin position="1"/>
        <end position="19"/>
    </location>
</feature>
<dbReference type="InterPro" id="IPR019734">
    <property type="entry name" value="TPR_rpt"/>
</dbReference>
<sequence length="1099" mass="127877">MKKTLLILLALSVSYFNFAQEKIPFVDFDSIISQVANEQQKGQYDKALELLDKINPNDSTYLSSIVTKSYFNILLKNYDEVIRLTELGLQEDCKDLCSSYIINKVVALLGKEKYQEALTLCDEGLQKFPMNKTLWFNKGLSFESLGQIEDAVKMYQKVILLDPLYKKVYLQLGNICYKQELMSQALMCFDMYLLLEPDAENAFATLKSLNDVVRSKNENSRNPNLNISIDDNSFEEIDLILNNRVAMNEKYETGNEIDIALTRQNHALLESLKNFTGNGGFWDKKFVPFYQWIVNNGHFDVFSYTLSYSIENESFKKIVEKKTDEISEFYGIAKQKWEDIVQKNTEEWYGKTETITYYYENGKLGAIGKMKDNTPSGKWNFYNDQGRITVTGNFNSSGNREGDWTWYNYNGQKSETGNYIDGNLNGLNHQYYENGNKKIIASYKEGKLDGEYRYFTEKGALQQKKHFKNDLLAGTYQSFYDVGEELLESKVEYVEGNAHGTYFEYYPTGTVKTEINFMNGENNGPEHSYYLNGKLSMDANSKGGYWNGPYKTYHPNGNPKEVGQTNTGYYVGHWQNFYSNGTLESDFYYDDEGKTTGEYKYYDKDGKIHYQFEYRKGEVIAYKFYDKEGAVIDENRKKGGEFYYKGYSPYGKIISEGLYDIKGGKVGKWKYYTSHGVLSDEGNYEDNKLSGEYKKYYSNGELLSVSPYTNDTLNGYYAEYHLNGKLKSQGWYKDNLQHGEWRTYSPAGMVTAINFFHKGILHGEQQFFSGEGIKKNSSIYDFGENVKDIAYDKQGNIVYEINHQGYDGKYEMIIYHYNKKPSVKFTYVNGIKHGPCTLFDFYGRKKTTGEYLNGEMHGKWIWFHDNGNVETEANYVNGELEGDYVFYHEDRSIDLKYNYLLGKREGEVNSYYENGNIYTKVKYLNDEYHGRRETYGPDGNLQIVRFYEYGRMIGYSYLDENSKELPMIPIENETAKIVTYYDNGKVSREMEYKNGLLINEFKEYYYSGQLLEEVFYIDGEFDGKRLEYFSNGNVKEEEVYQLGKRDGIAKEYYSNGNLRKEVNYLYDIKEGVSKSYNEDGKLQKEELYFDDSIISSKTL</sequence>
<reference evidence="3 4" key="1">
    <citation type="submission" date="2021-08" db="EMBL/GenBank/DDBJ databases">
        <title>Muricauda profundi sp. nov., a marine bacterium isolated from deep seawater of the Mariana Trench.</title>
        <authorList>
            <person name="Wei Y."/>
        </authorList>
    </citation>
    <scope>NUCLEOTIDE SEQUENCE [LARGE SCALE GENOMIC DNA]</scope>
    <source>
        <strain evidence="3 4">W52</strain>
    </source>
</reference>
<evidence type="ECO:0000313" key="3">
    <source>
        <dbReference type="EMBL" id="MBW8200533.1"/>
    </source>
</evidence>
<dbReference type="Gene3D" id="3.90.930.1">
    <property type="match status" value="3"/>
</dbReference>
<dbReference type="SMART" id="SM00028">
    <property type="entry name" value="TPR"/>
    <property type="match status" value="3"/>
</dbReference>
<dbReference type="Pfam" id="PF07661">
    <property type="entry name" value="MORN_2"/>
    <property type="match status" value="14"/>
</dbReference>
<keyword evidence="1" id="KW-0802">TPR repeat</keyword>
<gene>
    <name evidence="3" type="ORF">K1F36_11885</name>
</gene>
<dbReference type="Gene3D" id="2.20.110.10">
    <property type="entry name" value="Histone H3 K4-specific methyltransferase SET7/9 N-terminal domain"/>
    <property type="match status" value="5"/>
</dbReference>
<feature type="repeat" description="TPR" evidence="1">
    <location>
        <begin position="132"/>
        <end position="165"/>
    </location>
</feature>
<dbReference type="PANTHER" id="PTHR33706">
    <property type="entry name" value="MORN VARIANT REPEAT PROTEIN"/>
    <property type="match status" value="1"/>
</dbReference>
<keyword evidence="2" id="KW-0732">Signal</keyword>
<evidence type="ECO:0000313" key="4">
    <source>
        <dbReference type="Proteomes" id="UP001196136"/>
    </source>
</evidence>
<protein>
    <recommendedName>
        <fullName evidence="5">Tetratricopeptide repeat protein</fullName>
    </recommendedName>
</protein>
<evidence type="ECO:0000256" key="2">
    <source>
        <dbReference type="SAM" id="SignalP"/>
    </source>
</evidence>
<dbReference type="SUPFAM" id="SSF82185">
    <property type="entry name" value="Histone H3 K4-specific methyltransferase SET7/9 N-terminal domain"/>
    <property type="match status" value="5"/>
</dbReference>
<dbReference type="RefSeq" id="WP_220114021.1">
    <property type="nucleotide sequence ID" value="NZ_JAHZSV010000015.1"/>
</dbReference>
<dbReference type="InterPro" id="IPR011990">
    <property type="entry name" value="TPR-like_helical_dom_sf"/>
</dbReference>
<dbReference type="Proteomes" id="UP001196136">
    <property type="component" value="Unassembled WGS sequence"/>
</dbReference>
<dbReference type="Pfam" id="PF13181">
    <property type="entry name" value="TPR_8"/>
    <property type="match status" value="1"/>
</dbReference>